<evidence type="ECO:0000313" key="2">
    <source>
        <dbReference type="EMBL" id="RCW68705.1"/>
    </source>
</evidence>
<reference evidence="2 3" key="1">
    <citation type="submission" date="2018-07" db="EMBL/GenBank/DDBJ databases">
        <title>Genomic Encyclopedia of Type Strains, Phase IV (KMG-IV): sequencing the most valuable type-strain genomes for metagenomic binning, comparative biology and taxonomic classification.</title>
        <authorList>
            <person name="Goeker M."/>
        </authorList>
    </citation>
    <scope>NUCLEOTIDE SEQUENCE [LARGE SCALE GENOMIC DNA]</scope>
    <source>
        <strain evidence="2 3">DSM 21634</strain>
    </source>
</reference>
<comment type="caution">
    <text evidence="2">The sequence shown here is derived from an EMBL/GenBank/DDBJ whole genome shotgun (WGS) entry which is preliminary data.</text>
</comment>
<gene>
    <name evidence="2" type="ORF">DES41_107227</name>
</gene>
<dbReference type="RefSeq" id="WP_114470231.1">
    <property type="nucleotide sequence ID" value="NZ_QPJK01000007.1"/>
</dbReference>
<organism evidence="2 3">
    <name type="scientific">Pseudorhodoferax soli</name>
    <dbReference type="NCBI Taxonomy" id="545864"/>
    <lineage>
        <taxon>Bacteria</taxon>
        <taxon>Pseudomonadati</taxon>
        <taxon>Pseudomonadota</taxon>
        <taxon>Betaproteobacteria</taxon>
        <taxon>Burkholderiales</taxon>
        <taxon>Comamonadaceae</taxon>
    </lineage>
</organism>
<dbReference type="EMBL" id="QPJK01000007">
    <property type="protein sequence ID" value="RCW68705.1"/>
    <property type="molecule type" value="Genomic_DNA"/>
</dbReference>
<dbReference type="Proteomes" id="UP000252884">
    <property type="component" value="Unassembled WGS sequence"/>
</dbReference>
<keyword evidence="3" id="KW-1185">Reference proteome</keyword>
<protein>
    <submittedName>
        <fullName evidence="2">ElaB/YqjD/DUF883 family membrane-anchored ribosome-binding protein</fullName>
    </submittedName>
</protein>
<dbReference type="OrthoDB" id="8903508at2"/>
<sequence length="141" mass="15233">MNLRTHNGLARDADQMTRHLSDRVLQSAHEAVDSTRDLAQHALDSADGAVRRARGRIDPALEDIASNAQKLAHRSLDIASQTGARAQQTLRQYAAVTERYVADQPVRAILIAAAAGAVIAALAMAAASSARKRRENSHRSY</sequence>
<evidence type="ECO:0000313" key="3">
    <source>
        <dbReference type="Proteomes" id="UP000252884"/>
    </source>
</evidence>
<keyword evidence="1" id="KW-0472">Membrane</keyword>
<keyword evidence="1" id="KW-1133">Transmembrane helix</keyword>
<evidence type="ECO:0000256" key="1">
    <source>
        <dbReference type="SAM" id="Phobius"/>
    </source>
</evidence>
<name>A0A368XLH5_9BURK</name>
<accession>A0A368XLH5</accession>
<dbReference type="AlphaFoldDB" id="A0A368XLH5"/>
<proteinExistence type="predicted"/>
<feature type="transmembrane region" description="Helical" evidence="1">
    <location>
        <begin position="108"/>
        <end position="130"/>
    </location>
</feature>
<keyword evidence="1" id="KW-0812">Transmembrane</keyword>